<comment type="caution">
    <text evidence="8">The sequence shown here is derived from an EMBL/GenBank/DDBJ whole genome shotgun (WGS) entry which is preliminary data.</text>
</comment>
<dbReference type="InterPro" id="IPR006140">
    <property type="entry name" value="D-isomer_DH_NAD-bd"/>
</dbReference>
<keyword evidence="9" id="KW-1185">Reference proteome</keyword>
<comment type="similarity">
    <text evidence="1 4">Belongs to the D-isomer specific 2-hydroxyacid dehydrogenase family.</text>
</comment>
<sequence length="320" mass="36229">MKTIVISDCDHDSVDIEKRILNQKDINFRLEQCASEDDVIEKCRDADVIINQYVPITRKVMENIPKLKMVIRYGVGVDNVDVDSATDLGIQICNVPDYGTNEVADHALALMLALTRKIVIMNNYTKNVKWDYVRAIPVRRISSLTVGVIGLGRIGLNFAGKAKALGCRIIGYDPFYKKTKQNEFVTQVTMDEILENSDVISIHCPLENNENLINRKSFKKMKNTSFIINAARGGIINEEDLKEAIENKEIAGAALDCLENEGREANRDLLKYENVIVTPHMAWYSEEASHDLERKVAEESLKFVRGEKISYPVNHLKKVL</sequence>
<dbReference type="InterPro" id="IPR029752">
    <property type="entry name" value="D-isomer_DH_CS1"/>
</dbReference>
<reference evidence="8 9" key="1">
    <citation type="submission" date="2024-08" db="EMBL/GenBank/DDBJ databases">
        <title>Clostridium lapicellarii sp. nov., and Clostridium renhuaiense sp. nov., two species isolated from the mud in a fermentation cellar used for producing sauce-flavour Chinese liquors.</title>
        <authorList>
            <person name="Yang F."/>
            <person name="Wang H."/>
            <person name="Chen L.Q."/>
            <person name="Zhou N."/>
            <person name="Lu J.J."/>
            <person name="Pu X.X."/>
            <person name="Wan B."/>
            <person name="Wang L."/>
            <person name="Liu S.J."/>
        </authorList>
    </citation>
    <scope>NUCLEOTIDE SEQUENCE [LARGE SCALE GENOMIC DNA]</scope>
    <source>
        <strain evidence="8 9">MT-113</strain>
    </source>
</reference>
<gene>
    <name evidence="8" type="ORF">AB8S09_13860</name>
</gene>
<dbReference type="SUPFAM" id="SSF51735">
    <property type="entry name" value="NAD(P)-binding Rossmann-fold domains"/>
    <property type="match status" value="1"/>
</dbReference>
<dbReference type="PANTHER" id="PTHR43761:SF1">
    <property type="entry name" value="D-ISOMER SPECIFIC 2-HYDROXYACID DEHYDROGENASE CATALYTIC DOMAIN-CONTAINING PROTEIN-RELATED"/>
    <property type="match status" value="1"/>
</dbReference>
<evidence type="ECO:0000256" key="2">
    <source>
        <dbReference type="ARBA" id="ARBA00023002"/>
    </source>
</evidence>
<evidence type="ECO:0000259" key="6">
    <source>
        <dbReference type="Pfam" id="PF00389"/>
    </source>
</evidence>
<dbReference type="InterPro" id="IPR043322">
    <property type="entry name" value="CtBP"/>
</dbReference>
<keyword evidence="5" id="KW-0175">Coiled coil</keyword>
<evidence type="ECO:0000313" key="8">
    <source>
        <dbReference type="EMBL" id="MEY8764706.1"/>
    </source>
</evidence>
<dbReference type="Pfam" id="PF02826">
    <property type="entry name" value="2-Hacid_dh_C"/>
    <property type="match status" value="1"/>
</dbReference>
<dbReference type="InterPro" id="IPR036291">
    <property type="entry name" value="NAD(P)-bd_dom_sf"/>
</dbReference>
<dbReference type="InterPro" id="IPR050418">
    <property type="entry name" value="D-iso_2-hydroxyacid_DH_PdxB"/>
</dbReference>
<dbReference type="PROSITE" id="PS00065">
    <property type="entry name" value="D_2_HYDROXYACID_DH_1"/>
    <property type="match status" value="1"/>
</dbReference>
<evidence type="ECO:0000313" key="9">
    <source>
        <dbReference type="Proteomes" id="UP001565220"/>
    </source>
</evidence>
<dbReference type="CDD" id="cd05299">
    <property type="entry name" value="CtBP_dh"/>
    <property type="match status" value="1"/>
</dbReference>
<dbReference type="Pfam" id="PF00389">
    <property type="entry name" value="2-Hacid_dh"/>
    <property type="match status" value="1"/>
</dbReference>
<protein>
    <submittedName>
        <fullName evidence="8">C-terminal binding protein</fullName>
    </submittedName>
</protein>
<dbReference type="SUPFAM" id="SSF52283">
    <property type="entry name" value="Formate/glycerate dehydrogenase catalytic domain-like"/>
    <property type="match status" value="1"/>
</dbReference>
<evidence type="ECO:0000256" key="1">
    <source>
        <dbReference type="ARBA" id="ARBA00005854"/>
    </source>
</evidence>
<organism evidence="8 9">
    <name type="scientific">Clostridium lapidicellarium</name>
    <dbReference type="NCBI Taxonomy" id="3240931"/>
    <lineage>
        <taxon>Bacteria</taxon>
        <taxon>Bacillati</taxon>
        <taxon>Bacillota</taxon>
        <taxon>Clostridia</taxon>
        <taxon>Eubacteriales</taxon>
        <taxon>Clostridiaceae</taxon>
        <taxon>Clostridium</taxon>
    </lineage>
</organism>
<dbReference type="RefSeq" id="WP_294183824.1">
    <property type="nucleotide sequence ID" value="NZ_JBGFFE010000027.1"/>
</dbReference>
<dbReference type="PROSITE" id="PS00671">
    <property type="entry name" value="D_2_HYDROXYACID_DH_3"/>
    <property type="match status" value="1"/>
</dbReference>
<dbReference type="EMBL" id="JBGFFE010000027">
    <property type="protein sequence ID" value="MEY8764706.1"/>
    <property type="molecule type" value="Genomic_DNA"/>
</dbReference>
<accession>A0ABV4E0M7</accession>
<dbReference type="Proteomes" id="UP001565220">
    <property type="component" value="Unassembled WGS sequence"/>
</dbReference>
<evidence type="ECO:0000256" key="4">
    <source>
        <dbReference type="RuleBase" id="RU003719"/>
    </source>
</evidence>
<dbReference type="InterPro" id="IPR006139">
    <property type="entry name" value="D-isomer_2_OHA_DH_cat_dom"/>
</dbReference>
<dbReference type="PANTHER" id="PTHR43761">
    <property type="entry name" value="D-ISOMER SPECIFIC 2-HYDROXYACID DEHYDROGENASE FAMILY PROTEIN (AFU_ORTHOLOGUE AFUA_1G13630)"/>
    <property type="match status" value="1"/>
</dbReference>
<proteinExistence type="inferred from homology"/>
<keyword evidence="2 4" id="KW-0560">Oxidoreductase</keyword>
<name>A0ABV4E0M7_9CLOT</name>
<evidence type="ECO:0000256" key="5">
    <source>
        <dbReference type="SAM" id="Coils"/>
    </source>
</evidence>
<keyword evidence="3" id="KW-0520">NAD</keyword>
<evidence type="ECO:0000259" key="7">
    <source>
        <dbReference type="Pfam" id="PF02826"/>
    </source>
</evidence>
<dbReference type="InterPro" id="IPR029753">
    <property type="entry name" value="D-isomer_DH_CS"/>
</dbReference>
<feature type="coiled-coil region" evidence="5">
    <location>
        <begin position="241"/>
        <end position="275"/>
    </location>
</feature>
<feature type="domain" description="D-isomer specific 2-hydroxyacid dehydrogenase catalytic" evidence="6">
    <location>
        <begin position="17"/>
        <end position="314"/>
    </location>
</feature>
<feature type="domain" description="D-isomer specific 2-hydroxyacid dehydrogenase NAD-binding" evidence="7">
    <location>
        <begin position="108"/>
        <end position="282"/>
    </location>
</feature>
<dbReference type="Gene3D" id="3.40.50.720">
    <property type="entry name" value="NAD(P)-binding Rossmann-like Domain"/>
    <property type="match status" value="2"/>
</dbReference>
<evidence type="ECO:0000256" key="3">
    <source>
        <dbReference type="ARBA" id="ARBA00023027"/>
    </source>
</evidence>